<dbReference type="Gene3D" id="3.60.15.10">
    <property type="entry name" value="Ribonuclease Z/Hydroxyacylglutathione hydrolase-like"/>
    <property type="match status" value="1"/>
</dbReference>
<feature type="domain" description="Metallo-beta-lactamase" evidence="1">
    <location>
        <begin position="31"/>
        <end position="225"/>
    </location>
</feature>
<evidence type="ECO:0000313" key="2">
    <source>
        <dbReference type="EMBL" id="RLJ70442.1"/>
    </source>
</evidence>
<dbReference type="OrthoDB" id="9761531at2"/>
<comment type="caution">
    <text evidence="2">The sequence shown here is derived from an EMBL/GenBank/DDBJ whole genome shotgun (WGS) entry which is preliminary data.</text>
</comment>
<accession>A0A497XTH6</accession>
<sequence>MVRKILLLLIYWVFISFAGELKVHFLNVGEGESIVVITPSGSVTVIDTGNLITGYRVYKFLKREGIRDIDRLIVTHPHPDHMGGVFLLVQAFNVKSKHDNGQPLEAKRHENLYRWYEELFRRENYRALRRGDSWIEGGVKFTVISPEKLGRDWNANSVVLRIEYGKVSFLLMGDANLNTEKELLNSGINLKSTVLKVGHHGARDSLSEEFVEKVSPRYAVISINRNNIRGYPHPENIELLKQYKVELYTTYEHGNITFIADGNKVWVKYGG</sequence>
<dbReference type="EMBL" id="RCCJ01000001">
    <property type="protein sequence ID" value="RLJ70442.1"/>
    <property type="molecule type" value="Genomic_DNA"/>
</dbReference>
<dbReference type="PANTHER" id="PTHR30619:SF1">
    <property type="entry name" value="RECOMBINATION PROTEIN 2"/>
    <property type="match status" value="1"/>
</dbReference>
<gene>
    <name evidence="2" type="ORF">BCF55_0715</name>
</gene>
<dbReference type="InterPro" id="IPR001279">
    <property type="entry name" value="Metallo-B-lactamas"/>
</dbReference>
<organism evidence="2 3">
    <name type="scientific">Hydrogenivirga caldilitoris</name>
    <dbReference type="NCBI Taxonomy" id="246264"/>
    <lineage>
        <taxon>Bacteria</taxon>
        <taxon>Pseudomonadati</taxon>
        <taxon>Aquificota</taxon>
        <taxon>Aquificia</taxon>
        <taxon>Aquificales</taxon>
        <taxon>Aquificaceae</taxon>
        <taxon>Hydrogenivirga</taxon>
    </lineage>
</organism>
<dbReference type="InterPro" id="IPR035681">
    <property type="entry name" value="ComA-like_MBL"/>
</dbReference>
<dbReference type="InterPro" id="IPR036866">
    <property type="entry name" value="RibonucZ/Hydroxyglut_hydro"/>
</dbReference>
<dbReference type="AlphaFoldDB" id="A0A497XTH6"/>
<dbReference type="SUPFAM" id="SSF56281">
    <property type="entry name" value="Metallo-hydrolase/oxidoreductase"/>
    <property type="match status" value="1"/>
</dbReference>
<reference evidence="2 3" key="1">
    <citation type="submission" date="2018-10" db="EMBL/GenBank/DDBJ databases">
        <title>Genomic Encyclopedia of Archaeal and Bacterial Type Strains, Phase II (KMG-II): from individual species to whole genera.</title>
        <authorList>
            <person name="Goeker M."/>
        </authorList>
    </citation>
    <scope>NUCLEOTIDE SEQUENCE [LARGE SCALE GENOMIC DNA]</scope>
    <source>
        <strain evidence="2 3">DSM 16510</strain>
    </source>
</reference>
<evidence type="ECO:0000259" key="1">
    <source>
        <dbReference type="SMART" id="SM00849"/>
    </source>
</evidence>
<dbReference type="CDD" id="cd07731">
    <property type="entry name" value="ComA-like_MBL-fold"/>
    <property type="match status" value="1"/>
</dbReference>
<protein>
    <submittedName>
        <fullName evidence="2">Competence protein ComEC</fullName>
    </submittedName>
</protein>
<dbReference type="Proteomes" id="UP000267841">
    <property type="component" value="Unassembled WGS sequence"/>
</dbReference>
<evidence type="ECO:0000313" key="3">
    <source>
        <dbReference type="Proteomes" id="UP000267841"/>
    </source>
</evidence>
<dbReference type="RefSeq" id="WP_121010074.1">
    <property type="nucleotide sequence ID" value="NZ_RCCJ01000001.1"/>
</dbReference>
<dbReference type="SMART" id="SM00849">
    <property type="entry name" value="Lactamase_B"/>
    <property type="match status" value="1"/>
</dbReference>
<keyword evidence="3" id="KW-1185">Reference proteome</keyword>
<name>A0A497XTH6_9AQUI</name>
<dbReference type="Pfam" id="PF00753">
    <property type="entry name" value="Lactamase_B"/>
    <property type="match status" value="1"/>
</dbReference>
<proteinExistence type="predicted"/>
<dbReference type="PANTHER" id="PTHR30619">
    <property type="entry name" value="DNA INTERNALIZATION/COMPETENCE PROTEIN COMEC/REC2"/>
    <property type="match status" value="1"/>
</dbReference>
<dbReference type="InterPro" id="IPR052159">
    <property type="entry name" value="Competence_DNA_uptake"/>
</dbReference>